<evidence type="ECO:0000313" key="1">
    <source>
        <dbReference type="EMBL" id="CEK50864.1"/>
    </source>
</evidence>
<feature type="non-terminal residue" evidence="1">
    <location>
        <position position="64"/>
    </location>
</feature>
<proteinExistence type="predicted"/>
<dbReference type="EMBL" id="HACG01003999">
    <property type="protein sequence ID" value="CEK50864.1"/>
    <property type="molecule type" value="Transcribed_RNA"/>
</dbReference>
<reference evidence="1" key="1">
    <citation type="submission" date="2014-12" db="EMBL/GenBank/DDBJ databases">
        <title>Insight into the proteome of Arion vulgaris.</title>
        <authorList>
            <person name="Aradska J."/>
            <person name="Bulat T."/>
            <person name="Smidak R."/>
            <person name="Sarate P."/>
            <person name="Gangsoo J."/>
            <person name="Sialana F."/>
            <person name="Bilban M."/>
            <person name="Lubec G."/>
        </authorList>
    </citation>
    <scope>NUCLEOTIDE SEQUENCE</scope>
    <source>
        <tissue evidence="1">Skin</tissue>
    </source>
</reference>
<accession>A0A0B6Y420</accession>
<gene>
    <name evidence="1" type="primary">ORF11864</name>
</gene>
<dbReference type="AlphaFoldDB" id="A0A0B6Y420"/>
<name>A0A0B6Y420_9EUPU</name>
<sequence>MGTVKQKFIKSLCLQCASPPSGGKSVIYHLHHRTVDNGGSFHSSVFIRGNNFVKSPHQANMIRG</sequence>
<organism evidence="1">
    <name type="scientific">Arion vulgaris</name>
    <dbReference type="NCBI Taxonomy" id="1028688"/>
    <lineage>
        <taxon>Eukaryota</taxon>
        <taxon>Metazoa</taxon>
        <taxon>Spiralia</taxon>
        <taxon>Lophotrochozoa</taxon>
        <taxon>Mollusca</taxon>
        <taxon>Gastropoda</taxon>
        <taxon>Heterobranchia</taxon>
        <taxon>Euthyneura</taxon>
        <taxon>Panpulmonata</taxon>
        <taxon>Eupulmonata</taxon>
        <taxon>Stylommatophora</taxon>
        <taxon>Helicina</taxon>
        <taxon>Arionoidea</taxon>
        <taxon>Arionidae</taxon>
        <taxon>Arion</taxon>
    </lineage>
</organism>
<protein>
    <submittedName>
        <fullName evidence="1">Uncharacterized protein</fullName>
    </submittedName>
</protein>